<dbReference type="GeneID" id="19324770"/>
<dbReference type="RefSeq" id="XP_007911220.1">
    <property type="nucleotide sequence ID" value="XM_007913029.1"/>
</dbReference>
<dbReference type="Proteomes" id="UP000014074">
    <property type="component" value="Unassembled WGS sequence"/>
</dbReference>
<evidence type="ECO:0000313" key="5">
    <source>
        <dbReference type="EMBL" id="EOO04063.1"/>
    </source>
</evidence>
<sequence length="333" mass="35575">MAIDVLIDCDPGIDDSVAILYALSSPNIKIHAITTVSGNLQAAACAQNALKILTLYGGEEAASIPVAKGTQTPLVRPYPKDPFSHGADGLGELGIPASALTEDRRYAPDLIVETADQVLQTSGGSRKLTILCLGPLTNLALAVMKDPLLPSKIDRVICIAGSFGFHTTGTVRSTGDNPVSEWNVYVDPEAAEIAFNSGFNLFALGLDVATRPDVEFSPEHLEKLKRSKIAGNAAAHFLLGVMDWGHSLKFDTWCTTIDSTAVAVALDPSIVTFQEIRVAVETSSKLCLGQTVVDRREKFLWTHLPIIRAASDINAKKFLDSLVGTICSDRSTT</sequence>
<protein>
    <submittedName>
        <fullName evidence="5">Putative purine nucleosidase protein</fullName>
    </submittedName>
</protein>
<dbReference type="GO" id="GO:0005829">
    <property type="term" value="C:cytosol"/>
    <property type="evidence" value="ECO:0007669"/>
    <property type="project" value="TreeGrafter"/>
</dbReference>
<gene>
    <name evidence="5" type="ORF">UCRPA7_433</name>
</gene>
<dbReference type="GO" id="GO:0006152">
    <property type="term" value="P:purine nucleoside catabolic process"/>
    <property type="evidence" value="ECO:0007669"/>
    <property type="project" value="TreeGrafter"/>
</dbReference>
<dbReference type="KEGG" id="tmn:UCRPA7_433"/>
<keyword evidence="2" id="KW-0378">Hydrolase</keyword>
<proteinExistence type="inferred from homology"/>
<keyword evidence="3" id="KW-0326">Glycosidase</keyword>
<evidence type="ECO:0000256" key="3">
    <source>
        <dbReference type="ARBA" id="ARBA00023295"/>
    </source>
</evidence>
<dbReference type="eggNOG" id="KOG2938">
    <property type="taxonomic scope" value="Eukaryota"/>
</dbReference>
<dbReference type="InterPro" id="IPR001910">
    <property type="entry name" value="Inosine/uridine_hydrolase_dom"/>
</dbReference>
<dbReference type="PANTHER" id="PTHR12304">
    <property type="entry name" value="INOSINE-URIDINE PREFERRING NUCLEOSIDE HYDROLASE"/>
    <property type="match status" value="1"/>
</dbReference>
<dbReference type="InterPro" id="IPR036452">
    <property type="entry name" value="Ribo_hydro-like"/>
</dbReference>
<keyword evidence="6" id="KW-1185">Reference proteome</keyword>
<organism evidence="5 6">
    <name type="scientific">Phaeoacremonium minimum (strain UCR-PA7)</name>
    <name type="common">Esca disease fungus</name>
    <name type="synonym">Togninia minima</name>
    <dbReference type="NCBI Taxonomy" id="1286976"/>
    <lineage>
        <taxon>Eukaryota</taxon>
        <taxon>Fungi</taxon>
        <taxon>Dikarya</taxon>
        <taxon>Ascomycota</taxon>
        <taxon>Pezizomycotina</taxon>
        <taxon>Sordariomycetes</taxon>
        <taxon>Sordariomycetidae</taxon>
        <taxon>Togniniales</taxon>
        <taxon>Togniniaceae</taxon>
        <taxon>Phaeoacremonium</taxon>
    </lineage>
</organism>
<dbReference type="Gene3D" id="3.90.245.10">
    <property type="entry name" value="Ribonucleoside hydrolase-like"/>
    <property type="match status" value="1"/>
</dbReference>
<dbReference type="GO" id="GO:0008477">
    <property type="term" value="F:purine nucleosidase activity"/>
    <property type="evidence" value="ECO:0007669"/>
    <property type="project" value="TreeGrafter"/>
</dbReference>
<dbReference type="OrthoDB" id="432381at2759"/>
<accession>R8BXI5</accession>
<dbReference type="Pfam" id="PF01156">
    <property type="entry name" value="IU_nuc_hydro"/>
    <property type="match status" value="1"/>
</dbReference>
<evidence type="ECO:0000256" key="1">
    <source>
        <dbReference type="ARBA" id="ARBA00009176"/>
    </source>
</evidence>
<dbReference type="AlphaFoldDB" id="R8BXI5"/>
<evidence type="ECO:0000259" key="4">
    <source>
        <dbReference type="Pfam" id="PF01156"/>
    </source>
</evidence>
<feature type="domain" description="Inosine/uridine-preferring nucleoside hydrolase" evidence="4">
    <location>
        <begin position="5"/>
        <end position="320"/>
    </location>
</feature>
<evidence type="ECO:0000256" key="2">
    <source>
        <dbReference type="ARBA" id="ARBA00022801"/>
    </source>
</evidence>
<evidence type="ECO:0000313" key="6">
    <source>
        <dbReference type="Proteomes" id="UP000014074"/>
    </source>
</evidence>
<dbReference type="InterPro" id="IPR023186">
    <property type="entry name" value="IUNH"/>
</dbReference>
<comment type="similarity">
    <text evidence="1">Belongs to the IUNH family.</text>
</comment>
<reference evidence="6" key="1">
    <citation type="journal article" date="2013" name="Genome Announc.">
        <title>Draft genome sequence of the ascomycete Phaeoacremonium aleophilum strain UCR-PA7, a causal agent of the esca disease complex in grapevines.</title>
        <authorList>
            <person name="Blanco-Ulate B."/>
            <person name="Rolshausen P."/>
            <person name="Cantu D."/>
        </authorList>
    </citation>
    <scope>NUCLEOTIDE SEQUENCE [LARGE SCALE GENOMIC DNA]</scope>
    <source>
        <strain evidence="6">UCR-PA7</strain>
    </source>
</reference>
<dbReference type="EMBL" id="KB932806">
    <property type="protein sequence ID" value="EOO04063.1"/>
    <property type="molecule type" value="Genomic_DNA"/>
</dbReference>
<dbReference type="PANTHER" id="PTHR12304:SF4">
    <property type="entry name" value="URIDINE NUCLEOSIDASE"/>
    <property type="match status" value="1"/>
</dbReference>
<name>R8BXI5_PHAM7</name>
<dbReference type="SUPFAM" id="SSF53590">
    <property type="entry name" value="Nucleoside hydrolase"/>
    <property type="match status" value="1"/>
</dbReference>
<dbReference type="HOGENOM" id="CLU_036838_2_2_1"/>